<evidence type="ECO:0000256" key="1">
    <source>
        <dbReference type="SAM" id="Phobius"/>
    </source>
</evidence>
<evidence type="ECO:0000313" key="2">
    <source>
        <dbReference type="EMBL" id="KAK9177529.1"/>
    </source>
</evidence>
<sequence length="68" mass="7824">MQMEKLALKLVAMTMMVMMIIVLNVMPAAIEAARADRFHPEVNWQCCPSYPINSNLIFMKILKLVEKL</sequence>
<organism evidence="2 3">
    <name type="scientific">Citrus x changshan-huyou</name>
    <dbReference type="NCBI Taxonomy" id="2935761"/>
    <lineage>
        <taxon>Eukaryota</taxon>
        <taxon>Viridiplantae</taxon>
        <taxon>Streptophyta</taxon>
        <taxon>Embryophyta</taxon>
        <taxon>Tracheophyta</taxon>
        <taxon>Spermatophyta</taxon>
        <taxon>Magnoliopsida</taxon>
        <taxon>eudicotyledons</taxon>
        <taxon>Gunneridae</taxon>
        <taxon>Pentapetalae</taxon>
        <taxon>rosids</taxon>
        <taxon>malvids</taxon>
        <taxon>Sapindales</taxon>
        <taxon>Rutaceae</taxon>
        <taxon>Aurantioideae</taxon>
        <taxon>Citrus</taxon>
    </lineage>
</organism>
<dbReference type="AlphaFoldDB" id="A0AAP0QBU2"/>
<keyword evidence="1" id="KW-0472">Membrane</keyword>
<dbReference type="Proteomes" id="UP001428341">
    <property type="component" value="Unassembled WGS sequence"/>
</dbReference>
<evidence type="ECO:0008006" key="4">
    <source>
        <dbReference type="Google" id="ProtNLM"/>
    </source>
</evidence>
<dbReference type="EMBL" id="JBCGBO010000025">
    <property type="protein sequence ID" value="KAK9177529.1"/>
    <property type="molecule type" value="Genomic_DNA"/>
</dbReference>
<keyword evidence="1" id="KW-0812">Transmembrane</keyword>
<evidence type="ECO:0000313" key="3">
    <source>
        <dbReference type="Proteomes" id="UP001428341"/>
    </source>
</evidence>
<keyword evidence="1" id="KW-1133">Transmembrane helix</keyword>
<gene>
    <name evidence="2" type="ORF">WN944_029552</name>
</gene>
<comment type="caution">
    <text evidence="2">The sequence shown here is derived from an EMBL/GenBank/DDBJ whole genome shotgun (WGS) entry which is preliminary data.</text>
</comment>
<reference evidence="2 3" key="1">
    <citation type="submission" date="2024-05" db="EMBL/GenBank/DDBJ databases">
        <title>Haplotype-resolved chromosome-level genome assembly of Huyou (Citrus changshanensis).</title>
        <authorList>
            <person name="Miao C."/>
            <person name="Chen W."/>
            <person name="Wu Y."/>
            <person name="Wang L."/>
            <person name="Zhao S."/>
            <person name="Grierson D."/>
            <person name="Xu C."/>
            <person name="Chen K."/>
        </authorList>
    </citation>
    <scope>NUCLEOTIDE SEQUENCE [LARGE SCALE GENOMIC DNA]</scope>
    <source>
        <strain evidence="2">01-14</strain>
        <tissue evidence="2">Leaf</tissue>
    </source>
</reference>
<name>A0AAP0QBU2_9ROSI</name>
<accession>A0AAP0QBU2</accession>
<proteinExistence type="predicted"/>
<protein>
    <recommendedName>
        <fullName evidence="4">Transmembrane protein</fullName>
    </recommendedName>
</protein>
<keyword evidence="3" id="KW-1185">Reference proteome</keyword>
<feature type="transmembrane region" description="Helical" evidence="1">
    <location>
        <begin position="6"/>
        <end position="30"/>
    </location>
</feature>